<dbReference type="Gene3D" id="1.25.40.80">
    <property type="match status" value="1"/>
</dbReference>
<dbReference type="GO" id="GO:0003677">
    <property type="term" value="F:DNA binding"/>
    <property type="evidence" value="ECO:0007669"/>
    <property type="project" value="TreeGrafter"/>
</dbReference>
<evidence type="ECO:0000256" key="5">
    <source>
        <dbReference type="RuleBase" id="RU004182"/>
    </source>
</evidence>
<dbReference type="STRING" id="529884.Rhola_00007890"/>
<evidence type="ECO:0000313" key="7">
    <source>
        <dbReference type="EMBL" id="AIC47592.1"/>
    </source>
</evidence>
<comment type="similarity">
    <text evidence="5">Belongs to the DNA photolyase family.</text>
</comment>
<evidence type="ECO:0000313" key="8">
    <source>
        <dbReference type="Proteomes" id="UP000067708"/>
    </source>
</evidence>
<dbReference type="InterPro" id="IPR018394">
    <property type="entry name" value="DNA_photolyase_1_CS_C"/>
</dbReference>
<feature type="binding site" evidence="4">
    <location>
        <begin position="362"/>
        <end position="364"/>
    </location>
    <ligand>
        <name>FAD</name>
        <dbReference type="ChEBI" id="CHEBI:57692"/>
    </ligand>
</feature>
<dbReference type="InterPro" id="IPR036134">
    <property type="entry name" value="Crypto/Photolyase_FAD-like_sf"/>
</dbReference>
<keyword evidence="1 4" id="KW-0285">Flavoprotein</keyword>
<feature type="binding site" evidence="4">
    <location>
        <begin position="262"/>
        <end position="269"/>
    </location>
    <ligand>
        <name>FAD</name>
        <dbReference type="ChEBI" id="CHEBI:57692"/>
    </ligand>
</feature>
<feature type="binding site" evidence="4">
    <location>
        <position position="217"/>
    </location>
    <ligand>
        <name>FAD</name>
        <dbReference type="ChEBI" id="CHEBI:57692"/>
    </ligand>
</feature>
<keyword evidence="8" id="KW-1185">Reference proteome</keyword>
<proteinExistence type="inferred from homology"/>
<dbReference type="EMBL" id="CP007490">
    <property type="protein sequence ID" value="AIC47592.1"/>
    <property type="molecule type" value="Genomic_DNA"/>
</dbReference>
<gene>
    <name evidence="7" type="ORF">Rhola_00007890</name>
</gene>
<dbReference type="InterPro" id="IPR014729">
    <property type="entry name" value="Rossmann-like_a/b/a_fold"/>
</dbReference>
<organism evidence="7 8">
    <name type="scientific">Rhodoluna lacicola</name>
    <dbReference type="NCBI Taxonomy" id="529884"/>
    <lineage>
        <taxon>Bacteria</taxon>
        <taxon>Bacillati</taxon>
        <taxon>Actinomycetota</taxon>
        <taxon>Actinomycetes</taxon>
        <taxon>Micrococcales</taxon>
        <taxon>Microbacteriaceae</taxon>
        <taxon>Luna cluster</taxon>
        <taxon>Luna-1 subcluster</taxon>
        <taxon>Rhodoluna</taxon>
    </lineage>
</organism>
<dbReference type="PANTHER" id="PTHR11455:SF9">
    <property type="entry name" value="CRYPTOCHROME CIRCADIAN CLOCK 5 ISOFORM X1"/>
    <property type="match status" value="1"/>
</dbReference>
<evidence type="ECO:0000256" key="1">
    <source>
        <dbReference type="ARBA" id="ARBA00022630"/>
    </source>
</evidence>
<dbReference type="PROSITE" id="PS00691">
    <property type="entry name" value="DNA_PHOTOLYASES_1_2"/>
    <property type="match status" value="1"/>
</dbReference>
<dbReference type="RefSeq" id="WP_038502486.1">
    <property type="nucleotide sequence ID" value="NZ_CP007490.1"/>
</dbReference>
<dbReference type="SUPFAM" id="SSF52425">
    <property type="entry name" value="Cryptochrome/photolyase, N-terminal domain"/>
    <property type="match status" value="1"/>
</dbReference>
<name>A0A060JGB9_9MICO</name>
<protein>
    <submittedName>
        <fullName evidence="7">Deoxyribodipyrimidine photolyase</fullName>
        <ecNumber evidence="7">4.1.99.3</ecNumber>
    </submittedName>
</protein>
<dbReference type="PATRIC" id="fig|529884.3.peg.751"/>
<evidence type="ECO:0000256" key="2">
    <source>
        <dbReference type="ARBA" id="ARBA00022827"/>
    </source>
</evidence>
<dbReference type="EC" id="4.1.99.3" evidence="7"/>
<dbReference type="GO" id="GO:0006950">
    <property type="term" value="P:response to stress"/>
    <property type="evidence" value="ECO:0007669"/>
    <property type="project" value="UniProtKB-ARBA"/>
</dbReference>
<dbReference type="KEGG" id="rla:Rhola_00007890"/>
<dbReference type="Proteomes" id="UP000067708">
    <property type="component" value="Chromosome"/>
</dbReference>
<dbReference type="GO" id="GO:0003904">
    <property type="term" value="F:deoxyribodipyrimidine photo-lyase activity"/>
    <property type="evidence" value="ECO:0007669"/>
    <property type="project" value="UniProtKB-EC"/>
</dbReference>
<dbReference type="InterPro" id="IPR002081">
    <property type="entry name" value="Cryptochrome/DNA_photolyase_1"/>
</dbReference>
<dbReference type="Pfam" id="PF03441">
    <property type="entry name" value="FAD_binding_7"/>
    <property type="match status" value="1"/>
</dbReference>
<keyword evidence="3 5" id="KW-0157">Chromophore</keyword>
<sequence length="460" mass="51925">MARVFWFRRDLRLQDNIALNTAIHGAKQDGDAQVCGLYVVNTDDFHALSGIRQWSLYESLDSLGASMDRKLTIQHYGKTLGIGEAVAKVASAAGAKTVHATRAFDPAGIAEQNAVGLALKEIGVFLQLDDSYYAVAPGTVQKPDGTPYRVYTPFFNNWFKAGWSAPVALAEGFEWFEPIQCHGKPDPSKAAPFKVKAGEAFALRTWKRFQDRALFNYDELRNRADLSGTSHLSHALAFGEIHPRTILAELADSAGHNVYRKEIAWREFYADVLWHNQHTAHDYYEPRFKRMRYDTGSEAEAKLSSWQQGKTGFPMVDAGMRQLLTTGWMHNRVRMIVASFLVKDLHLEWQQGAAWFEANLSDFDPASNAHGWQWTAGCGTDASPYYRVFNPVMQGYKFDPDGNYVRNYIPELSHIEGKAVHEPWLLVDGLAKGYPAPIVDHSKEREESLRRLEEIKVHKA</sequence>
<dbReference type="SUPFAM" id="SSF48173">
    <property type="entry name" value="Cryptochrome/photolyase FAD-binding domain"/>
    <property type="match status" value="1"/>
</dbReference>
<reference evidence="7 8" key="1">
    <citation type="journal article" date="2014" name="Int. J. Syst. Evol. Microbiol.">
        <title>Rhodoluna lacicola gen. nov., sp. nov., a planktonic freshwater bacterium with stream-lined genome.</title>
        <authorList>
            <person name="Hahn M."/>
            <person name="Schmidt J."/>
            <person name="Taipale S.J."/>
            <person name="Doolittle W.F."/>
            <person name="Koll U."/>
        </authorList>
    </citation>
    <scope>NUCLEOTIDE SEQUENCE [LARGE SCALE GENOMIC DNA]</scope>
    <source>
        <strain evidence="7 8">MWH-Ta8</strain>
    </source>
</reference>
<dbReference type="Gene3D" id="3.40.50.620">
    <property type="entry name" value="HUPs"/>
    <property type="match status" value="1"/>
</dbReference>
<feature type="binding site" evidence="4">
    <location>
        <position position="259"/>
    </location>
    <ligand>
        <name>FAD</name>
        <dbReference type="ChEBI" id="CHEBI:57692"/>
    </ligand>
</feature>
<keyword evidence="2 4" id="KW-0274">FAD</keyword>
<dbReference type="OrthoDB" id="9772484at2"/>
<accession>A0A060JGB9</accession>
<comment type="cofactor">
    <cofactor evidence="4">
        <name>FAD</name>
        <dbReference type="ChEBI" id="CHEBI:57692"/>
    </cofactor>
    <text evidence="4">Binds 1 FAD per subunit.</text>
</comment>
<dbReference type="GO" id="GO:0009416">
    <property type="term" value="P:response to light stimulus"/>
    <property type="evidence" value="ECO:0007669"/>
    <property type="project" value="TreeGrafter"/>
</dbReference>
<dbReference type="PRINTS" id="PR00147">
    <property type="entry name" value="DNAPHOTLYASE"/>
</dbReference>
<feature type="domain" description="Photolyase/cryptochrome alpha/beta" evidence="6">
    <location>
        <begin position="1"/>
        <end position="134"/>
    </location>
</feature>
<evidence type="ECO:0000259" key="6">
    <source>
        <dbReference type="PROSITE" id="PS51645"/>
    </source>
</evidence>
<dbReference type="InterPro" id="IPR006050">
    <property type="entry name" value="DNA_photolyase_N"/>
</dbReference>
<dbReference type="PROSITE" id="PS51645">
    <property type="entry name" value="PHR_CRY_ALPHA_BETA"/>
    <property type="match status" value="1"/>
</dbReference>
<feature type="binding site" evidence="4">
    <location>
        <begin position="229"/>
        <end position="233"/>
    </location>
    <ligand>
        <name>FAD</name>
        <dbReference type="ChEBI" id="CHEBI:57692"/>
    </ligand>
</feature>
<evidence type="ECO:0000256" key="3">
    <source>
        <dbReference type="ARBA" id="ARBA00022991"/>
    </source>
</evidence>
<dbReference type="HOGENOM" id="CLU_010348_2_2_11"/>
<dbReference type="GO" id="GO:0006139">
    <property type="term" value="P:nucleobase-containing compound metabolic process"/>
    <property type="evidence" value="ECO:0007669"/>
    <property type="project" value="UniProtKB-ARBA"/>
</dbReference>
<dbReference type="AlphaFoldDB" id="A0A060JGB9"/>
<dbReference type="Gene3D" id="1.10.579.10">
    <property type="entry name" value="DNA Cyclobutane Dipyrimidine Photolyase, subunit A, domain 3"/>
    <property type="match status" value="1"/>
</dbReference>
<dbReference type="InterPro" id="IPR005101">
    <property type="entry name" value="Cryptochr/Photolyase_FAD-bd"/>
</dbReference>
<dbReference type="PANTHER" id="PTHR11455">
    <property type="entry name" value="CRYPTOCHROME"/>
    <property type="match status" value="1"/>
</dbReference>
<evidence type="ECO:0000256" key="4">
    <source>
        <dbReference type="PIRSR" id="PIRSR602081-1"/>
    </source>
</evidence>
<keyword evidence="7" id="KW-0456">Lyase</keyword>
<dbReference type="PROSITE" id="PS00394">
    <property type="entry name" value="DNA_PHOTOLYASES_1_1"/>
    <property type="match status" value="1"/>
</dbReference>
<dbReference type="eggNOG" id="COG0415">
    <property type="taxonomic scope" value="Bacteria"/>
</dbReference>
<dbReference type="Pfam" id="PF00875">
    <property type="entry name" value="DNA_photolyase"/>
    <property type="match status" value="1"/>
</dbReference>
<dbReference type="InterPro" id="IPR036155">
    <property type="entry name" value="Crypto/Photolyase_N_sf"/>
</dbReference>
<dbReference type="GO" id="GO:0071949">
    <property type="term" value="F:FAD binding"/>
    <property type="evidence" value="ECO:0007669"/>
    <property type="project" value="TreeGrafter"/>
</dbReference>